<gene>
    <name evidence="1" type="ORF">MILVUS5_LOCUS27252</name>
</gene>
<accession>A0ACB0KZ40</accession>
<sequence length="47" mass="5327">MEETHFLSRFLNDFGEVDRRKKLGLALMILVTLAKVKSVNRDCGTSS</sequence>
<proteinExistence type="predicted"/>
<evidence type="ECO:0000313" key="1">
    <source>
        <dbReference type="EMBL" id="CAJ2661561.1"/>
    </source>
</evidence>
<dbReference type="EMBL" id="CASHSV030000409">
    <property type="protein sequence ID" value="CAJ2661561.1"/>
    <property type="molecule type" value="Genomic_DNA"/>
</dbReference>
<keyword evidence="2" id="KW-1185">Reference proteome</keyword>
<name>A0ACB0KZ40_TRIPR</name>
<protein>
    <submittedName>
        <fullName evidence="1">Uncharacterized protein</fullName>
    </submittedName>
</protein>
<evidence type="ECO:0000313" key="2">
    <source>
        <dbReference type="Proteomes" id="UP001177021"/>
    </source>
</evidence>
<reference evidence="1" key="1">
    <citation type="submission" date="2023-10" db="EMBL/GenBank/DDBJ databases">
        <authorList>
            <person name="Rodriguez Cubillos JULIANA M."/>
            <person name="De Vega J."/>
        </authorList>
    </citation>
    <scope>NUCLEOTIDE SEQUENCE</scope>
</reference>
<comment type="caution">
    <text evidence="1">The sequence shown here is derived from an EMBL/GenBank/DDBJ whole genome shotgun (WGS) entry which is preliminary data.</text>
</comment>
<organism evidence="1 2">
    <name type="scientific">Trifolium pratense</name>
    <name type="common">Red clover</name>
    <dbReference type="NCBI Taxonomy" id="57577"/>
    <lineage>
        <taxon>Eukaryota</taxon>
        <taxon>Viridiplantae</taxon>
        <taxon>Streptophyta</taxon>
        <taxon>Embryophyta</taxon>
        <taxon>Tracheophyta</taxon>
        <taxon>Spermatophyta</taxon>
        <taxon>Magnoliopsida</taxon>
        <taxon>eudicotyledons</taxon>
        <taxon>Gunneridae</taxon>
        <taxon>Pentapetalae</taxon>
        <taxon>rosids</taxon>
        <taxon>fabids</taxon>
        <taxon>Fabales</taxon>
        <taxon>Fabaceae</taxon>
        <taxon>Papilionoideae</taxon>
        <taxon>50 kb inversion clade</taxon>
        <taxon>NPAAA clade</taxon>
        <taxon>Hologalegina</taxon>
        <taxon>IRL clade</taxon>
        <taxon>Trifolieae</taxon>
        <taxon>Trifolium</taxon>
    </lineage>
</organism>
<dbReference type="Proteomes" id="UP001177021">
    <property type="component" value="Unassembled WGS sequence"/>
</dbReference>